<feature type="region of interest" description="Disordered" evidence="1">
    <location>
        <begin position="1"/>
        <end position="36"/>
    </location>
</feature>
<evidence type="ECO:0000313" key="2">
    <source>
        <dbReference type="EMBL" id="OXR40663.1"/>
    </source>
</evidence>
<comment type="caution">
    <text evidence="2">The sequence shown here is derived from an EMBL/GenBank/DDBJ whole genome shotgun (WGS) entry which is preliminary data.</text>
</comment>
<organism evidence="2 3">
    <name type="scientific">Nocardia cerradoensis</name>
    <dbReference type="NCBI Taxonomy" id="85688"/>
    <lineage>
        <taxon>Bacteria</taxon>
        <taxon>Bacillati</taxon>
        <taxon>Actinomycetota</taxon>
        <taxon>Actinomycetes</taxon>
        <taxon>Mycobacteriales</taxon>
        <taxon>Nocardiaceae</taxon>
        <taxon>Nocardia</taxon>
    </lineage>
</organism>
<dbReference type="Proteomes" id="UP000215506">
    <property type="component" value="Unassembled WGS sequence"/>
</dbReference>
<sequence>MRGRDAARPVGPRVAAAGAPWRMRRRDEEPNQSAALPNSLHAGLDVRFTSVAGVWHGLLPGLFLRWAGRPASERQGSSVRSALRKGRDSGIGADPSTSNAVAGRFSTAMAAKRSCAQWPAGTTTGLSPSRSVASGGAGGGHRVRPRRSGISRTRRSGSASKAGAAPISLLPLHRSLLDQGCGPNGCGGNWNGAPSSIHTASTSSSATTWTGIVIHMSPCRTSRRCTVDPTANLGMVATLTRSTMLFGDLLPAAFRHTLSKAMCPKPRRARACGNGVTREGFSLGADGRDGRADGCRADRPCRSDTSTALPDGCRWVSNLADGDAVHSTREPRGPW</sequence>
<feature type="compositionally biased region" description="Basic residues" evidence="1">
    <location>
        <begin position="141"/>
        <end position="155"/>
    </location>
</feature>
<dbReference type="EMBL" id="NGAF01000028">
    <property type="protein sequence ID" value="OXR40663.1"/>
    <property type="molecule type" value="Genomic_DNA"/>
</dbReference>
<gene>
    <name evidence="2" type="ORF">B7C42_07221</name>
</gene>
<protein>
    <submittedName>
        <fullName evidence="2">Uncharacterized protein</fullName>
    </submittedName>
</protein>
<evidence type="ECO:0000313" key="3">
    <source>
        <dbReference type="Proteomes" id="UP000215506"/>
    </source>
</evidence>
<proteinExistence type="predicted"/>
<dbReference type="AlphaFoldDB" id="A0A231GVL8"/>
<feature type="compositionally biased region" description="Low complexity" evidence="1">
    <location>
        <begin position="8"/>
        <end position="19"/>
    </location>
</feature>
<reference evidence="2 3" key="1">
    <citation type="submission" date="2017-07" db="EMBL/GenBank/DDBJ databases">
        <title>First draft Genome Sequence of Nocardia cerradoensis isolated from human infection.</title>
        <authorList>
            <person name="Carrasco G."/>
        </authorList>
    </citation>
    <scope>NUCLEOTIDE SEQUENCE [LARGE SCALE GENOMIC DNA]</scope>
    <source>
        <strain evidence="2 3">CNM20130759</strain>
    </source>
</reference>
<keyword evidence="3" id="KW-1185">Reference proteome</keyword>
<name>A0A231GVL8_9NOCA</name>
<feature type="region of interest" description="Disordered" evidence="1">
    <location>
        <begin position="119"/>
        <end position="164"/>
    </location>
</feature>
<evidence type="ECO:0000256" key="1">
    <source>
        <dbReference type="SAM" id="MobiDB-lite"/>
    </source>
</evidence>
<accession>A0A231GVL8</accession>
<feature type="region of interest" description="Disordered" evidence="1">
    <location>
        <begin position="70"/>
        <end position="99"/>
    </location>
</feature>